<name>A0A151JBU7_9HYME</name>
<evidence type="ECO:0000313" key="2">
    <source>
        <dbReference type="Proteomes" id="UP000078492"/>
    </source>
</evidence>
<evidence type="ECO:0000313" key="1">
    <source>
        <dbReference type="EMBL" id="KYN22469.1"/>
    </source>
</evidence>
<protein>
    <submittedName>
        <fullName evidence="1">Uncharacterized protein</fullName>
    </submittedName>
</protein>
<keyword evidence="2" id="KW-1185">Reference proteome</keyword>
<dbReference type="EMBL" id="KQ979138">
    <property type="protein sequence ID" value="KYN22469.1"/>
    <property type="molecule type" value="Genomic_DNA"/>
</dbReference>
<gene>
    <name evidence="1" type="ORF">ALC57_05138</name>
</gene>
<dbReference type="Proteomes" id="UP000078492">
    <property type="component" value="Unassembled WGS sequence"/>
</dbReference>
<organism evidence="1 2">
    <name type="scientific">Trachymyrmex cornetzi</name>
    <dbReference type="NCBI Taxonomy" id="471704"/>
    <lineage>
        <taxon>Eukaryota</taxon>
        <taxon>Metazoa</taxon>
        <taxon>Ecdysozoa</taxon>
        <taxon>Arthropoda</taxon>
        <taxon>Hexapoda</taxon>
        <taxon>Insecta</taxon>
        <taxon>Pterygota</taxon>
        <taxon>Neoptera</taxon>
        <taxon>Endopterygota</taxon>
        <taxon>Hymenoptera</taxon>
        <taxon>Apocrita</taxon>
        <taxon>Aculeata</taxon>
        <taxon>Formicoidea</taxon>
        <taxon>Formicidae</taxon>
        <taxon>Myrmicinae</taxon>
        <taxon>Trachymyrmex</taxon>
    </lineage>
</organism>
<dbReference type="AlphaFoldDB" id="A0A151JBU7"/>
<proteinExistence type="predicted"/>
<sequence>MSAITKLNSRGLSGHPCLTPFAVQKLSPTSPLPTLTLLFVSLKISSTLSTSPSLTPLSLNASTNTPLSTESNAAFKSTNKATNFPSFFFTCLFIK</sequence>
<reference evidence="1 2" key="1">
    <citation type="submission" date="2015-09" db="EMBL/GenBank/DDBJ databases">
        <title>Trachymyrmex cornetzi WGS genome.</title>
        <authorList>
            <person name="Nygaard S."/>
            <person name="Hu H."/>
            <person name="Boomsma J."/>
            <person name="Zhang G."/>
        </authorList>
    </citation>
    <scope>NUCLEOTIDE SEQUENCE [LARGE SCALE GENOMIC DNA]</scope>
    <source>
        <strain evidence="1">Tcor2-1</strain>
        <tissue evidence="1">Whole body</tissue>
    </source>
</reference>
<accession>A0A151JBU7</accession>